<proteinExistence type="inferred from homology"/>
<dbReference type="Pfam" id="PF05653">
    <property type="entry name" value="Mg_trans_NIPA"/>
    <property type="match status" value="1"/>
</dbReference>
<name>A0A5N5SJQ9_9CRUS</name>
<dbReference type="Proteomes" id="UP000326759">
    <property type="component" value="Unassembled WGS sequence"/>
</dbReference>
<feature type="transmembrane region" description="Helical" evidence="6">
    <location>
        <begin position="136"/>
        <end position="156"/>
    </location>
</feature>
<sequence>MKTTILVTPLGVFSIVCTATLSPYFLKERLNSVGKLGCVLVLVGCIIVTLCGPKDREVSTLEELKEQLLNPGFLIYAGIVVGVSIILMALVPKFGHKYVMFYISICSSFGSLSVMFCKGVGLAIKQSINGQNAFSSWITWVCVVSLVVCLLIETVYMQRALDLFNSSVFMSVNYVMFTSLVIVASAILYTEFADLGWKNIILTILGFIVNIVALYLLHLDKVNEYPPQGQEQDLSPDPNPETPLMLKNNIISNEKICTRSSPLSNIGLSPKLFRENKVSESLLNYINKDCGRESQSLHHLEEKLSIQSSSNCNEACSCSSKSNSSEDIVTCIPLDNQLKDDVSRTTIQRNIEVPLVTDLQSVSLRRKLFFPIKEKSRERSKGN</sequence>
<dbReference type="PANTHER" id="PTHR12570">
    <property type="match status" value="1"/>
</dbReference>
<comment type="similarity">
    <text evidence="2">Belongs to the NIPA family.</text>
</comment>
<evidence type="ECO:0000256" key="1">
    <source>
        <dbReference type="ARBA" id="ARBA00004141"/>
    </source>
</evidence>
<keyword evidence="4 6" id="KW-1133">Transmembrane helix</keyword>
<organism evidence="7 8">
    <name type="scientific">Armadillidium nasatum</name>
    <dbReference type="NCBI Taxonomy" id="96803"/>
    <lineage>
        <taxon>Eukaryota</taxon>
        <taxon>Metazoa</taxon>
        <taxon>Ecdysozoa</taxon>
        <taxon>Arthropoda</taxon>
        <taxon>Crustacea</taxon>
        <taxon>Multicrustacea</taxon>
        <taxon>Malacostraca</taxon>
        <taxon>Eumalacostraca</taxon>
        <taxon>Peracarida</taxon>
        <taxon>Isopoda</taxon>
        <taxon>Oniscidea</taxon>
        <taxon>Crinocheta</taxon>
        <taxon>Armadillidiidae</taxon>
        <taxon>Armadillidium</taxon>
    </lineage>
</organism>
<dbReference type="AlphaFoldDB" id="A0A5N5SJQ9"/>
<evidence type="ECO:0000256" key="3">
    <source>
        <dbReference type="ARBA" id="ARBA00022692"/>
    </source>
</evidence>
<feature type="transmembrane region" description="Helical" evidence="6">
    <location>
        <begin position="33"/>
        <end position="53"/>
    </location>
</feature>
<dbReference type="InterPro" id="IPR008521">
    <property type="entry name" value="Mg_trans_NIPA"/>
</dbReference>
<dbReference type="PANTHER" id="PTHR12570:SF92">
    <property type="entry name" value="SPICHTHYIN, ISOFORM B"/>
    <property type="match status" value="1"/>
</dbReference>
<feature type="transmembrane region" description="Helical" evidence="6">
    <location>
        <begin position="6"/>
        <end position="26"/>
    </location>
</feature>
<evidence type="ECO:0000256" key="5">
    <source>
        <dbReference type="ARBA" id="ARBA00023136"/>
    </source>
</evidence>
<protein>
    <submittedName>
        <fullName evidence="7">Magnesium transporter NIPA2</fullName>
    </submittedName>
</protein>
<accession>A0A5N5SJQ9</accession>
<feature type="transmembrane region" description="Helical" evidence="6">
    <location>
        <begin position="98"/>
        <end position="124"/>
    </location>
</feature>
<keyword evidence="8" id="KW-1185">Reference proteome</keyword>
<gene>
    <name evidence="7" type="primary">NIPA2</name>
    <name evidence="7" type="ORF">Anas_09531</name>
</gene>
<dbReference type="SUPFAM" id="SSF103481">
    <property type="entry name" value="Multidrug resistance efflux transporter EmrE"/>
    <property type="match status" value="1"/>
</dbReference>
<dbReference type="EMBL" id="SEYY01024697">
    <property type="protein sequence ID" value="KAB7493948.1"/>
    <property type="molecule type" value="Genomic_DNA"/>
</dbReference>
<feature type="transmembrane region" description="Helical" evidence="6">
    <location>
        <begin position="168"/>
        <end position="189"/>
    </location>
</feature>
<dbReference type="GO" id="GO:0015095">
    <property type="term" value="F:magnesium ion transmembrane transporter activity"/>
    <property type="evidence" value="ECO:0007669"/>
    <property type="project" value="InterPro"/>
</dbReference>
<comment type="subcellular location">
    <subcellularLocation>
        <location evidence="1">Membrane</location>
        <topology evidence="1">Multi-pass membrane protein</topology>
    </subcellularLocation>
</comment>
<dbReference type="OrthoDB" id="6428174at2759"/>
<dbReference type="InterPro" id="IPR037185">
    <property type="entry name" value="EmrE-like"/>
</dbReference>
<keyword evidence="5 6" id="KW-0472">Membrane</keyword>
<evidence type="ECO:0000256" key="2">
    <source>
        <dbReference type="ARBA" id="ARBA00007230"/>
    </source>
</evidence>
<comment type="caution">
    <text evidence="7">The sequence shown here is derived from an EMBL/GenBank/DDBJ whole genome shotgun (WGS) entry which is preliminary data.</text>
</comment>
<dbReference type="GO" id="GO:0016020">
    <property type="term" value="C:membrane"/>
    <property type="evidence" value="ECO:0007669"/>
    <property type="project" value="UniProtKB-SubCell"/>
</dbReference>
<evidence type="ECO:0000256" key="4">
    <source>
        <dbReference type="ARBA" id="ARBA00022989"/>
    </source>
</evidence>
<evidence type="ECO:0000313" key="8">
    <source>
        <dbReference type="Proteomes" id="UP000326759"/>
    </source>
</evidence>
<evidence type="ECO:0000256" key="6">
    <source>
        <dbReference type="SAM" id="Phobius"/>
    </source>
</evidence>
<keyword evidence="3 6" id="KW-0812">Transmembrane</keyword>
<feature type="transmembrane region" description="Helical" evidence="6">
    <location>
        <begin position="73"/>
        <end position="91"/>
    </location>
</feature>
<feature type="transmembrane region" description="Helical" evidence="6">
    <location>
        <begin position="195"/>
        <end position="217"/>
    </location>
</feature>
<reference evidence="7 8" key="1">
    <citation type="journal article" date="2019" name="PLoS Biol.">
        <title>Sex chromosomes control vertical transmission of feminizing Wolbachia symbionts in an isopod.</title>
        <authorList>
            <person name="Becking T."/>
            <person name="Chebbi M.A."/>
            <person name="Giraud I."/>
            <person name="Moumen B."/>
            <person name="Laverre T."/>
            <person name="Caubet Y."/>
            <person name="Peccoud J."/>
            <person name="Gilbert C."/>
            <person name="Cordaux R."/>
        </authorList>
    </citation>
    <scope>NUCLEOTIDE SEQUENCE [LARGE SCALE GENOMIC DNA]</scope>
    <source>
        <strain evidence="7">ANa2</strain>
        <tissue evidence="7">Whole body excluding digestive tract and cuticle</tissue>
    </source>
</reference>
<evidence type="ECO:0000313" key="7">
    <source>
        <dbReference type="EMBL" id="KAB7493948.1"/>
    </source>
</evidence>